<organism evidence="1 2">
    <name type="scientific">Thioploca ingrica</name>
    <dbReference type="NCBI Taxonomy" id="40754"/>
    <lineage>
        <taxon>Bacteria</taxon>
        <taxon>Pseudomonadati</taxon>
        <taxon>Pseudomonadota</taxon>
        <taxon>Gammaproteobacteria</taxon>
        <taxon>Thiotrichales</taxon>
        <taxon>Thiotrichaceae</taxon>
        <taxon>Thioploca</taxon>
    </lineage>
</organism>
<evidence type="ECO:0008006" key="3">
    <source>
        <dbReference type="Google" id="ProtNLM"/>
    </source>
</evidence>
<keyword evidence="2" id="KW-1185">Reference proteome</keyword>
<dbReference type="EMBL" id="AP014633">
    <property type="protein sequence ID" value="BAP56779.1"/>
    <property type="molecule type" value="Genomic_DNA"/>
</dbReference>
<protein>
    <recommendedName>
        <fullName evidence="3">Type II toxin-antitoxin system Phd/YefM family antitoxin</fullName>
    </recommendedName>
</protein>
<dbReference type="Proteomes" id="UP000031623">
    <property type="component" value="Chromosome"/>
</dbReference>
<name>A0A090AHK7_9GAMM</name>
<reference evidence="1 2" key="1">
    <citation type="journal article" date="2014" name="ISME J.">
        <title>Ecophysiology of Thioploca ingrica as revealed by the complete genome sequence supplemented with proteomic evidence.</title>
        <authorList>
            <person name="Kojima H."/>
            <person name="Ogura Y."/>
            <person name="Yamamoto N."/>
            <person name="Togashi T."/>
            <person name="Mori H."/>
            <person name="Watanabe T."/>
            <person name="Nemoto F."/>
            <person name="Kurokawa K."/>
            <person name="Hayashi T."/>
            <person name="Fukui M."/>
        </authorList>
    </citation>
    <scope>NUCLEOTIDE SEQUENCE [LARGE SCALE GENOMIC DNA]</scope>
</reference>
<dbReference type="KEGG" id="tig:THII_2482"/>
<sequence>MQGINFIVDDQSKKIAVVIDLEKYGELWEDFYDNLLVTQRKDEPRESLESVKASLLKQGKLSEHG</sequence>
<evidence type="ECO:0000313" key="2">
    <source>
        <dbReference type="Proteomes" id="UP000031623"/>
    </source>
</evidence>
<proteinExistence type="predicted"/>
<evidence type="ECO:0000313" key="1">
    <source>
        <dbReference type="EMBL" id="BAP56779.1"/>
    </source>
</evidence>
<accession>A0A090AHK7</accession>
<dbReference type="OrthoDB" id="9803638at2"/>
<dbReference type="HOGENOM" id="CLU_195982_2_0_6"/>
<gene>
    <name evidence="1" type="ORF">THII_2482</name>
</gene>
<dbReference type="AlphaFoldDB" id="A0A090AHK7"/>